<dbReference type="InterPro" id="IPR006584">
    <property type="entry name" value="Cellulose-bd_IV"/>
</dbReference>
<dbReference type="Gene3D" id="2.60.120.260">
    <property type="entry name" value="Galactose-binding domain-like"/>
    <property type="match status" value="1"/>
</dbReference>
<evidence type="ECO:0000313" key="5">
    <source>
        <dbReference type="EMBL" id="MFC4063343.1"/>
    </source>
</evidence>
<accession>A0ABV8ILQ7</accession>
<proteinExistence type="predicted"/>
<evidence type="ECO:0000256" key="3">
    <source>
        <dbReference type="SAM" id="SignalP"/>
    </source>
</evidence>
<dbReference type="Proteomes" id="UP001595867">
    <property type="component" value="Unassembled WGS sequence"/>
</dbReference>
<protein>
    <submittedName>
        <fullName evidence="5">Carbohydrate-binding protein</fullName>
    </submittedName>
</protein>
<feature type="chain" id="PRO_5046556228" evidence="3">
    <location>
        <begin position="19"/>
        <end position="234"/>
    </location>
</feature>
<dbReference type="SMART" id="SM00606">
    <property type="entry name" value="CBD_IV"/>
    <property type="match status" value="1"/>
</dbReference>
<dbReference type="EMBL" id="JBHSBL010000001">
    <property type="protein sequence ID" value="MFC4063343.1"/>
    <property type="molecule type" value="Genomic_DNA"/>
</dbReference>
<keyword evidence="6" id="KW-1185">Reference proteome</keyword>
<evidence type="ECO:0000313" key="6">
    <source>
        <dbReference type="Proteomes" id="UP001595867"/>
    </source>
</evidence>
<evidence type="ECO:0000259" key="4">
    <source>
        <dbReference type="PROSITE" id="PS51175"/>
    </source>
</evidence>
<feature type="signal peptide" evidence="3">
    <location>
        <begin position="1"/>
        <end position="18"/>
    </location>
</feature>
<evidence type="ECO:0000256" key="2">
    <source>
        <dbReference type="SAM" id="MobiDB-lite"/>
    </source>
</evidence>
<feature type="region of interest" description="Disordered" evidence="2">
    <location>
        <begin position="41"/>
        <end position="99"/>
    </location>
</feature>
<sequence length="234" mass="24666">MAAALIALAIVLVARATAADSGTATAGGTGAYWFVPDLAVPTGATDSPPDPSGPSYPQGGDGTGDDGRPAVTGATAAVPRRTGDKPPAQSARPDAPPQNATAYTVIQAETFDEQNGIKVENAPTGSGRHVGFITKGDWIRYDDVGFTDVPATRLQISAANWAKDDGTGVVEVRLDDRAADPVGTMTIPNNHSWFDFVTYSMTIRPTTGVHTVYLTFTSTQKEEFGNIDWIRFQH</sequence>
<dbReference type="InterPro" id="IPR008979">
    <property type="entry name" value="Galactose-bd-like_sf"/>
</dbReference>
<keyword evidence="1 3" id="KW-0732">Signal</keyword>
<dbReference type="InterPro" id="IPR005084">
    <property type="entry name" value="CBM6"/>
</dbReference>
<dbReference type="CDD" id="cd04084">
    <property type="entry name" value="CBM6_xylanase-like"/>
    <property type="match status" value="1"/>
</dbReference>
<dbReference type="PROSITE" id="PS51175">
    <property type="entry name" value="CBM6"/>
    <property type="match status" value="1"/>
</dbReference>
<dbReference type="Pfam" id="PF03422">
    <property type="entry name" value="CBM_6"/>
    <property type="match status" value="1"/>
</dbReference>
<evidence type="ECO:0000256" key="1">
    <source>
        <dbReference type="ARBA" id="ARBA00022729"/>
    </source>
</evidence>
<gene>
    <name evidence="5" type="ORF">ACFO0C_00245</name>
</gene>
<organism evidence="5 6">
    <name type="scientific">Actinoplanes subglobosus</name>
    <dbReference type="NCBI Taxonomy" id="1547892"/>
    <lineage>
        <taxon>Bacteria</taxon>
        <taxon>Bacillati</taxon>
        <taxon>Actinomycetota</taxon>
        <taxon>Actinomycetes</taxon>
        <taxon>Micromonosporales</taxon>
        <taxon>Micromonosporaceae</taxon>
        <taxon>Actinoplanes</taxon>
    </lineage>
</organism>
<name>A0ABV8ILQ7_9ACTN</name>
<dbReference type="SUPFAM" id="SSF49785">
    <property type="entry name" value="Galactose-binding domain-like"/>
    <property type="match status" value="1"/>
</dbReference>
<comment type="caution">
    <text evidence="5">The sequence shown here is derived from an EMBL/GenBank/DDBJ whole genome shotgun (WGS) entry which is preliminary data.</text>
</comment>
<feature type="domain" description="CBM6" evidence="4">
    <location>
        <begin position="104"/>
        <end position="233"/>
    </location>
</feature>
<reference evidence="6" key="1">
    <citation type="journal article" date="2019" name="Int. J. Syst. Evol. Microbiol.">
        <title>The Global Catalogue of Microorganisms (GCM) 10K type strain sequencing project: providing services to taxonomists for standard genome sequencing and annotation.</title>
        <authorList>
            <consortium name="The Broad Institute Genomics Platform"/>
            <consortium name="The Broad Institute Genome Sequencing Center for Infectious Disease"/>
            <person name="Wu L."/>
            <person name="Ma J."/>
        </authorList>
    </citation>
    <scope>NUCLEOTIDE SEQUENCE [LARGE SCALE GENOMIC DNA]</scope>
    <source>
        <strain evidence="6">TBRC 5832</strain>
    </source>
</reference>